<comment type="caution">
    <text evidence="2">The sequence shown here is derived from an EMBL/GenBank/DDBJ whole genome shotgun (WGS) entry which is preliminary data.</text>
</comment>
<protein>
    <recommendedName>
        <fullName evidence="3">Cell surface protein</fullName>
    </recommendedName>
</protein>
<reference evidence="2" key="1">
    <citation type="submission" date="2018-01" db="EMBL/GenBank/DDBJ databases">
        <title>Genome sequnecing of Lactobacillus formosensis KACC 18721.</title>
        <authorList>
            <person name="Kim S.-J."/>
            <person name="Heo J."/>
        </authorList>
    </citation>
    <scope>NUCLEOTIDE SEQUENCE</scope>
    <source>
        <strain evidence="2">KACC 18721</strain>
    </source>
</reference>
<evidence type="ECO:0000313" key="2">
    <source>
        <dbReference type="EMBL" id="POH37603.1"/>
    </source>
</evidence>
<sequence length="760" mass="82406">MKKILFLTNAIFIVFVLLIFFKTNTSASTVIPYPSSVKNNPQTSALLQSDDYVPDGIANITDWFHIASIPSRNNTTKIYPAYTSTSSPAAMNKTTKDVIGLTDSGYGSSYGAVWSNQSSSGNSKNNYIDINKNQTVSMWLMFGGGRGNVNYGDGMAFVLQNAGPNAFNKDLLEKGEGGQTMGVWGVPMTDTSKELIAKTAIQNSLAIEFDTYFNGDSIEDENASDSSYDHQLVSQTSGSHIAWNYPGDPNTYALFGSKNYVEMVHKDPVYQVNNNTNFLTDKAWHHMTIEWKPADTKSSDPTLTYKFDDEDLNGKPVTPGVTKSFPVDITKFNLNGNNKLYWGFTGSTGENTETNLVIFDSVPAIVEASVDSELEDNTQTSSDGTPRKVNENESVNNGDDLSLKYNLSYDNGSQDWKNIIADINLPSHITYTNGTIKYIDGSSQAFSVDGSATDVTQTLEKDLSSTNKSATITINGTATADNSVTTEVAAEHASFKGSNLQKDVNSPAFKIIQPKKLTLTAQSSDNQTVKTTGQTTLSGQVAYSPTDTIDTSKIVIHRLINGKETPESDKAATLATLDTGSSADIFNYLVSADDLKEGANTVSFYAEDQDYNKSNTITYNINVIGDLTITAAPTSHFETVQSFPITRTIHRADDSAISVSDQRAINSTWKLNATATPLTKGDSTWDNGGLVFIDSKGNSNSLVNQVVNIAQGTKTSNGKQDFNIASSWSQNNGILLKQTSFEPKGTYSTTITWTAVDSSN</sequence>
<evidence type="ECO:0000256" key="1">
    <source>
        <dbReference type="SAM" id="MobiDB-lite"/>
    </source>
</evidence>
<proteinExistence type="predicted"/>
<name>A0A2P4R8N5_9LACO</name>
<dbReference type="EMBL" id="PPWZ01000012">
    <property type="protein sequence ID" value="POH37603.1"/>
    <property type="molecule type" value="Genomic_DNA"/>
</dbReference>
<dbReference type="AlphaFoldDB" id="A0A2P4R8N5"/>
<dbReference type="InterPro" id="IPR013320">
    <property type="entry name" value="ConA-like_dom_sf"/>
</dbReference>
<evidence type="ECO:0008006" key="3">
    <source>
        <dbReference type="Google" id="ProtNLM"/>
    </source>
</evidence>
<feature type="region of interest" description="Disordered" evidence="1">
    <location>
        <begin position="371"/>
        <end position="401"/>
    </location>
</feature>
<gene>
    <name evidence="2" type="ORF">C2R26_02075</name>
</gene>
<dbReference type="SUPFAM" id="SSF49899">
    <property type="entry name" value="Concanavalin A-like lectins/glucanases"/>
    <property type="match status" value="1"/>
</dbReference>
<dbReference type="Gene3D" id="2.60.120.200">
    <property type="match status" value="1"/>
</dbReference>
<accession>A0A2P4R8N5</accession>
<organism evidence="2">
    <name type="scientific">Companilactobacillus formosensis</name>
    <dbReference type="NCBI Taxonomy" id="1617889"/>
    <lineage>
        <taxon>Bacteria</taxon>
        <taxon>Bacillati</taxon>
        <taxon>Bacillota</taxon>
        <taxon>Bacilli</taxon>
        <taxon>Lactobacillales</taxon>
        <taxon>Lactobacillaceae</taxon>
        <taxon>Companilactobacillus</taxon>
    </lineage>
</organism>